<evidence type="ECO:0000256" key="2">
    <source>
        <dbReference type="ARBA" id="ARBA00022723"/>
    </source>
</evidence>
<keyword evidence="2" id="KW-0479">Metal-binding</keyword>
<keyword evidence="5" id="KW-0482">Metalloprotease</keyword>
<dbReference type="GO" id="GO:0008270">
    <property type="term" value="F:zinc ion binding"/>
    <property type="evidence" value="ECO:0007669"/>
    <property type="project" value="TreeGrafter"/>
</dbReference>
<sequence>MLSSIMGEPFTNKHTRLWMDRKVYERLLDAGQTARPKEFAALLGGTGAHITASFSPSQLATDRTSFHWDGPTLLSALREIGQSQLQWLGVFHTHPLTAPLPSSADHAGWHYPALSYWILSLAGREPELRAYQLTEGVFQPRSFMLVD</sequence>
<dbReference type="GO" id="GO:0006508">
    <property type="term" value="P:proteolysis"/>
    <property type="evidence" value="ECO:0007669"/>
    <property type="project" value="UniProtKB-KW"/>
</dbReference>
<evidence type="ECO:0000259" key="6">
    <source>
        <dbReference type="Pfam" id="PF14464"/>
    </source>
</evidence>
<dbReference type="InterPro" id="IPR051929">
    <property type="entry name" value="VirAsm_ModProt"/>
</dbReference>
<dbReference type="GO" id="GO:0008235">
    <property type="term" value="F:metalloexopeptidase activity"/>
    <property type="evidence" value="ECO:0007669"/>
    <property type="project" value="TreeGrafter"/>
</dbReference>
<proteinExistence type="predicted"/>
<protein>
    <submittedName>
        <fullName evidence="7">M67 family peptidase</fullName>
    </submittedName>
</protein>
<evidence type="ECO:0000256" key="3">
    <source>
        <dbReference type="ARBA" id="ARBA00022801"/>
    </source>
</evidence>
<dbReference type="RefSeq" id="WP_122919248.1">
    <property type="nucleotide sequence ID" value="NZ_RHHQ01000013.1"/>
</dbReference>
<dbReference type="CDD" id="cd08070">
    <property type="entry name" value="MPN_like"/>
    <property type="match status" value="1"/>
</dbReference>
<evidence type="ECO:0000313" key="8">
    <source>
        <dbReference type="Proteomes" id="UP000271031"/>
    </source>
</evidence>
<comment type="caution">
    <text evidence="7">The sequence shown here is derived from an EMBL/GenBank/DDBJ whole genome shotgun (WGS) entry which is preliminary data.</text>
</comment>
<keyword evidence="4" id="KW-0862">Zinc</keyword>
<dbReference type="Gene3D" id="3.40.140.10">
    <property type="entry name" value="Cytidine Deaminase, domain 2"/>
    <property type="match status" value="1"/>
</dbReference>
<dbReference type="EMBL" id="RHHQ01000013">
    <property type="protein sequence ID" value="RNB85836.1"/>
    <property type="molecule type" value="Genomic_DNA"/>
</dbReference>
<dbReference type="Proteomes" id="UP000271031">
    <property type="component" value="Unassembled WGS sequence"/>
</dbReference>
<feature type="domain" description="JAB" evidence="6">
    <location>
        <begin position="21"/>
        <end position="132"/>
    </location>
</feature>
<gene>
    <name evidence="7" type="ORF">EDM56_17710</name>
</gene>
<dbReference type="InterPro" id="IPR028090">
    <property type="entry name" value="JAB_dom_prok"/>
</dbReference>
<evidence type="ECO:0000256" key="4">
    <source>
        <dbReference type="ARBA" id="ARBA00022833"/>
    </source>
</evidence>
<dbReference type="PANTHER" id="PTHR34858:SF1">
    <property type="entry name" value="CYSO-CYSTEINE PEPTIDASE"/>
    <property type="match status" value="1"/>
</dbReference>
<reference evidence="7 8" key="1">
    <citation type="submission" date="2018-10" db="EMBL/GenBank/DDBJ databases">
        <title>Phylogenomics of Brevibacillus.</title>
        <authorList>
            <person name="Dunlap C."/>
        </authorList>
    </citation>
    <scope>NUCLEOTIDE SEQUENCE [LARGE SCALE GENOMIC DNA]</scope>
    <source>
        <strain evidence="7 8">JCM 15716</strain>
    </source>
</reference>
<keyword evidence="3" id="KW-0378">Hydrolase</keyword>
<accession>A0A3M8DCU5</accession>
<name>A0A3M8DCU5_9BACL</name>
<evidence type="ECO:0000256" key="1">
    <source>
        <dbReference type="ARBA" id="ARBA00022670"/>
    </source>
</evidence>
<dbReference type="AlphaFoldDB" id="A0A3M8DCU5"/>
<dbReference type="OrthoDB" id="9802958at2"/>
<evidence type="ECO:0000313" key="7">
    <source>
        <dbReference type="EMBL" id="RNB85836.1"/>
    </source>
</evidence>
<keyword evidence="1" id="KW-0645">Protease</keyword>
<keyword evidence="8" id="KW-1185">Reference proteome</keyword>
<dbReference type="PANTHER" id="PTHR34858">
    <property type="entry name" value="CYSO-CYSTEINE PEPTIDASE"/>
    <property type="match status" value="1"/>
</dbReference>
<dbReference type="Pfam" id="PF14464">
    <property type="entry name" value="Prok-JAB"/>
    <property type="match status" value="1"/>
</dbReference>
<evidence type="ECO:0000256" key="5">
    <source>
        <dbReference type="ARBA" id="ARBA00023049"/>
    </source>
</evidence>
<dbReference type="SUPFAM" id="SSF102712">
    <property type="entry name" value="JAB1/MPN domain"/>
    <property type="match status" value="1"/>
</dbReference>
<organism evidence="7 8">
    <name type="scientific">Brevibacillus fluminis</name>
    <dbReference type="NCBI Taxonomy" id="511487"/>
    <lineage>
        <taxon>Bacteria</taxon>
        <taxon>Bacillati</taxon>
        <taxon>Bacillota</taxon>
        <taxon>Bacilli</taxon>
        <taxon>Bacillales</taxon>
        <taxon>Paenibacillaceae</taxon>
        <taxon>Brevibacillus</taxon>
    </lineage>
</organism>